<comment type="caution">
    <text evidence="1">The sequence shown here is derived from an EMBL/GenBank/DDBJ whole genome shotgun (WGS) entry which is preliminary data.</text>
</comment>
<sequence length="150" mass="15912">MVNITTLATSAGFMLFNFQNLVLDSSFGRAVENNPVISNPTNSPPSANQMWSLVPSVSSPGTFNLQSQLGPFLSYSGAPNGPIEFAQATLHASLPANFVLQSSGTSFVFIEATSNLTLTSWPIQGSLISPPVTYEVFHGASQQLWGVQSS</sequence>
<name>A0A8H6XH68_9AGAR</name>
<dbReference type="Gene3D" id="2.80.10.50">
    <property type="match status" value="1"/>
</dbReference>
<dbReference type="Proteomes" id="UP000620124">
    <property type="component" value="Unassembled WGS sequence"/>
</dbReference>
<evidence type="ECO:0008006" key="3">
    <source>
        <dbReference type="Google" id="ProtNLM"/>
    </source>
</evidence>
<dbReference type="OrthoDB" id="2907839at2759"/>
<keyword evidence="2" id="KW-1185">Reference proteome</keyword>
<organism evidence="1 2">
    <name type="scientific">Mycena venus</name>
    <dbReference type="NCBI Taxonomy" id="2733690"/>
    <lineage>
        <taxon>Eukaryota</taxon>
        <taxon>Fungi</taxon>
        <taxon>Dikarya</taxon>
        <taxon>Basidiomycota</taxon>
        <taxon>Agaricomycotina</taxon>
        <taxon>Agaricomycetes</taxon>
        <taxon>Agaricomycetidae</taxon>
        <taxon>Agaricales</taxon>
        <taxon>Marasmiineae</taxon>
        <taxon>Mycenaceae</taxon>
        <taxon>Mycena</taxon>
    </lineage>
</organism>
<gene>
    <name evidence="1" type="ORF">MVEN_01964900</name>
</gene>
<reference evidence="1" key="1">
    <citation type="submission" date="2020-05" db="EMBL/GenBank/DDBJ databases">
        <title>Mycena genomes resolve the evolution of fungal bioluminescence.</title>
        <authorList>
            <person name="Tsai I.J."/>
        </authorList>
    </citation>
    <scope>NUCLEOTIDE SEQUENCE</scope>
    <source>
        <strain evidence="1">CCC161011</strain>
    </source>
</reference>
<evidence type="ECO:0000313" key="1">
    <source>
        <dbReference type="EMBL" id="KAF7340447.1"/>
    </source>
</evidence>
<dbReference type="EMBL" id="JACAZI010000019">
    <property type="protein sequence ID" value="KAF7340447.1"/>
    <property type="molecule type" value="Genomic_DNA"/>
</dbReference>
<protein>
    <recommendedName>
        <fullName evidence="3">Ricin B lectin domain-containing protein</fullName>
    </recommendedName>
</protein>
<proteinExistence type="predicted"/>
<accession>A0A8H6XH68</accession>
<evidence type="ECO:0000313" key="2">
    <source>
        <dbReference type="Proteomes" id="UP000620124"/>
    </source>
</evidence>
<dbReference type="AlphaFoldDB" id="A0A8H6XH68"/>